<evidence type="ECO:0000313" key="2">
    <source>
        <dbReference type="EMBL" id="MBV3392676.1"/>
    </source>
</evidence>
<sequence length="124" mass="14498">MSKKKLTDISKIKDEKVVLTNQLANLKNHPEINFKYLWKCNVCCFNGLSKYNSKHKEEKVFDQLQKFLFEVDQCSSLEEVITQYTSSKGSKVDLSNDFVKRIKDKFEKAYPQEKALLESDIIHS</sequence>
<dbReference type="Proteomes" id="UP001196408">
    <property type="component" value="Unassembled WGS sequence"/>
</dbReference>
<protein>
    <submittedName>
        <fullName evidence="1">Uncharacterized protein</fullName>
    </submittedName>
</protein>
<gene>
    <name evidence="1" type="ORF">KSV97_04905</name>
    <name evidence="2" type="ORF">KSW06_05270</name>
</gene>
<evidence type="ECO:0000313" key="1">
    <source>
        <dbReference type="EMBL" id="MBV3382583.1"/>
    </source>
</evidence>
<reference evidence="1 4" key="1">
    <citation type="submission" date="2021-06" db="EMBL/GenBank/DDBJ databases">
        <title>Collection of gut derived symbiotic bacterial strains cultured from healthy donors.</title>
        <authorList>
            <person name="Lin H."/>
            <person name="Littmann E."/>
            <person name="Pamer E.G."/>
        </authorList>
    </citation>
    <scope>NUCLEOTIDE SEQUENCE</scope>
    <source>
        <strain evidence="2 4">MSK.21.70</strain>
        <strain evidence="1">MSK.21.82</strain>
    </source>
</reference>
<dbReference type="Proteomes" id="UP001197492">
    <property type="component" value="Unassembled WGS sequence"/>
</dbReference>
<name>A0AAW4MV65_9FIRM</name>
<dbReference type="RefSeq" id="WP_217747462.1">
    <property type="nucleotide sequence ID" value="NZ_JAHOEB010000024.1"/>
</dbReference>
<dbReference type="EMBL" id="JAHOEF010000022">
    <property type="protein sequence ID" value="MBV3382583.1"/>
    <property type="molecule type" value="Genomic_DNA"/>
</dbReference>
<dbReference type="AlphaFoldDB" id="A0AAW4MV65"/>
<organism evidence="1 3">
    <name type="scientific">Catenibacterium mitsuokai</name>
    <dbReference type="NCBI Taxonomy" id="100886"/>
    <lineage>
        <taxon>Bacteria</taxon>
        <taxon>Bacillati</taxon>
        <taxon>Bacillota</taxon>
        <taxon>Erysipelotrichia</taxon>
        <taxon>Erysipelotrichales</taxon>
        <taxon>Coprobacillaceae</taxon>
        <taxon>Catenibacterium</taxon>
    </lineage>
</organism>
<proteinExistence type="predicted"/>
<evidence type="ECO:0000313" key="3">
    <source>
        <dbReference type="Proteomes" id="UP001196408"/>
    </source>
</evidence>
<evidence type="ECO:0000313" key="4">
    <source>
        <dbReference type="Proteomes" id="UP001197492"/>
    </source>
</evidence>
<keyword evidence="4" id="KW-1185">Reference proteome</keyword>
<comment type="caution">
    <text evidence="1">The sequence shown here is derived from an EMBL/GenBank/DDBJ whole genome shotgun (WGS) entry which is preliminary data.</text>
</comment>
<dbReference type="EMBL" id="JAHOEL010000024">
    <property type="protein sequence ID" value="MBV3392676.1"/>
    <property type="molecule type" value="Genomic_DNA"/>
</dbReference>
<accession>A0AAW4MV65</accession>